<comment type="caution">
    <text evidence="2">The sequence shown here is derived from an EMBL/GenBank/DDBJ whole genome shotgun (WGS) entry which is preliminary data.</text>
</comment>
<accession>A0AAV1L3L8</accession>
<evidence type="ECO:0008006" key="4">
    <source>
        <dbReference type="Google" id="ProtNLM"/>
    </source>
</evidence>
<dbReference type="Proteomes" id="UP001314205">
    <property type="component" value="Unassembled WGS sequence"/>
</dbReference>
<evidence type="ECO:0000313" key="2">
    <source>
        <dbReference type="EMBL" id="CAK1589590.1"/>
    </source>
</evidence>
<protein>
    <recommendedName>
        <fullName evidence="4">Gloverin</fullName>
    </recommendedName>
</protein>
<proteinExistence type="predicted"/>
<dbReference type="EMBL" id="CAVLGL010000084">
    <property type="protein sequence ID" value="CAK1589590.1"/>
    <property type="molecule type" value="Genomic_DNA"/>
</dbReference>
<feature type="signal peptide" evidence="1">
    <location>
        <begin position="1"/>
        <end position="22"/>
    </location>
</feature>
<sequence length="173" mass="18712">MHRHQLPIIGFAVMACLQLGSCMSIECMQSYVLDPRKPCSDVKWGKQVGKGTVFGTLGSNDQGLYGKGGYKQDIFNDARGKLEGQAHGTRVLGPNGDTSSFGGKLDWNNVNKDARATIELTKQIHGPTNLDASASKVWNFDKNTRLSAGGTVTQELGHGKPDYGVGATFQHDW</sequence>
<dbReference type="Pfam" id="PF10793">
    <property type="entry name" value="Gloverin"/>
    <property type="match status" value="1"/>
</dbReference>
<dbReference type="AlphaFoldDB" id="A0AAV1L3L8"/>
<keyword evidence="3" id="KW-1185">Reference proteome</keyword>
<name>A0AAV1L3L8_9NEOP</name>
<gene>
    <name evidence="2" type="ORF">PARMNEM_LOCUS10068</name>
</gene>
<organism evidence="2 3">
    <name type="scientific">Parnassius mnemosyne</name>
    <name type="common">clouded apollo</name>
    <dbReference type="NCBI Taxonomy" id="213953"/>
    <lineage>
        <taxon>Eukaryota</taxon>
        <taxon>Metazoa</taxon>
        <taxon>Ecdysozoa</taxon>
        <taxon>Arthropoda</taxon>
        <taxon>Hexapoda</taxon>
        <taxon>Insecta</taxon>
        <taxon>Pterygota</taxon>
        <taxon>Neoptera</taxon>
        <taxon>Endopterygota</taxon>
        <taxon>Lepidoptera</taxon>
        <taxon>Glossata</taxon>
        <taxon>Ditrysia</taxon>
        <taxon>Papilionoidea</taxon>
        <taxon>Papilionidae</taxon>
        <taxon>Parnassiinae</taxon>
        <taxon>Parnassini</taxon>
        <taxon>Parnassius</taxon>
        <taxon>Driopa</taxon>
    </lineage>
</organism>
<reference evidence="2 3" key="1">
    <citation type="submission" date="2023-11" db="EMBL/GenBank/DDBJ databases">
        <authorList>
            <person name="Hedman E."/>
            <person name="Englund M."/>
            <person name="Stromberg M."/>
            <person name="Nyberg Akerstrom W."/>
            <person name="Nylinder S."/>
            <person name="Jareborg N."/>
            <person name="Kallberg Y."/>
            <person name="Kronander E."/>
        </authorList>
    </citation>
    <scope>NUCLEOTIDE SEQUENCE [LARGE SCALE GENOMIC DNA]</scope>
</reference>
<evidence type="ECO:0000313" key="3">
    <source>
        <dbReference type="Proteomes" id="UP001314205"/>
    </source>
</evidence>
<dbReference type="PROSITE" id="PS51257">
    <property type="entry name" value="PROKAR_LIPOPROTEIN"/>
    <property type="match status" value="1"/>
</dbReference>
<evidence type="ECO:0000256" key="1">
    <source>
        <dbReference type="SAM" id="SignalP"/>
    </source>
</evidence>
<feature type="chain" id="PRO_5043348298" description="Gloverin" evidence="1">
    <location>
        <begin position="23"/>
        <end position="173"/>
    </location>
</feature>
<dbReference type="InterPro" id="IPR019729">
    <property type="entry name" value="Gloverin-like_protein"/>
</dbReference>
<keyword evidence="1" id="KW-0732">Signal</keyword>